<dbReference type="EMBL" id="MU006784">
    <property type="protein sequence ID" value="KAF2640775.1"/>
    <property type="molecule type" value="Genomic_DNA"/>
</dbReference>
<sequence length="115" mass="12051">MFLRTRVASWHGITESGLVLQCGAATASQTSTRRTHTLSLSGGCDAGPSGDGGEMWLVYRSVGRQQPVAGALEECCSQPSVECNSDIGILPSPGLLFKNTVPVRSPGQTNAVRAF</sequence>
<organism evidence="1 2">
    <name type="scientific">Massarina eburnea CBS 473.64</name>
    <dbReference type="NCBI Taxonomy" id="1395130"/>
    <lineage>
        <taxon>Eukaryota</taxon>
        <taxon>Fungi</taxon>
        <taxon>Dikarya</taxon>
        <taxon>Ascomycota</taxon>
        <taxon>Pezizomycotina</taxon>
        <taxon>Dothideomycetes</taxon>
        <taxon>Pleosporomycetidae</taxon>
        <taxon>Pleosporales</taxon>
        <taxon>Massarineae</taxon>
        <taxon>Massarinaceae</taxon>
        <taxon>Massarina</taxon>
    </lineage>
</organism>
<evidence type="ECO:0000313" key="1">
    <source>
        <dbReference type="EMBL" id="KAF2640775.1"/>
    </source>
</evidence>
<protein>
    <submittedName>
        <fullName evidence="1">Uncharacterized protein</fullName>
    </submittedName>
</protein>
<evidence type="ECO:0000313" key="2">
    <source>
        <dbReference type="Proteomes" id="UP000799753"/>
    </source>
</evidence>
<name>A0A6A6RZV0_9PLEO</name>
<dbReference type="Proteomes" id="UP000799753">
    <property type="component" value="Unassembled WGS sequence"/>
</dbReference>
<dbReference type="AlphaFoldDB" id="A0A6A6RZV0"/>
<reference evidence="1" key="1">
    <citation type="journal article" date="2020" name="Stud. Mycol.">
        <title>101 Dothideomycetes genomes: a test case for predicting lifestyles and emergence of pathogens.</title>
        <authorList>
            <person name="Haridas S."/>
            <person name="Albert R."/>
            <person name="Binder M."/>
            <person name="Bloem J."/>
            <person name="Labutti K."/>
            <person name="Salamov A."/>
            <person name="Andreopoulos B."/>
            <person name="Baker S."/>
            <person name="Barry K."/>
            <person name="Bills G."/>
            <person name="Bluhm B."/>
            <person name="Cannon C."/>
            <person name="Castanera R."/>
            <person name="Culley D."/>
            <person name="Daum C."/>
            <person name="Ezra D."/>
            <person name="Gonzalez J."/>
            <person name="Henrissat B."/>
            <person name="Kuo A."/>
            <person name="Liang C."/>
            <person name="Lipzen A."/>
            <person name="Lutzoni F."/>
            <person name="Magnuson J."/>
            <person name="Mondo S."/>
            <person name="Nolan M."/>
            <person name="Ohm R."/>
            <person name="Pangilinan J."/>
            <person name="Park H.-J."/>
            <person name="Ramirez L."/>
            <person name="Alfaro M."/>
            <person name="Sun H."/>
            <person name="Tritt A."/>
            <person name="Yoshinaga Y."/>
            <person name="Zwiers L.-H."/>
            <person name="Turgeon B."/>
            <person name="Goodwin S."/>
            <person name="Spatafora J."/>
            <person name="Crous P."/>
            <person name="Grigoriev I."/>
        </authorList>
    </citation>
    <scope>NUCLEOTIDE SEQUENCE</scope>
    <source>
        <strain evidence="1">CBS 473.64</strain>
    </source>
</reference>
<gene>
    <name evidence="1" type="ORF">P280DRAFT_469477</name>
</gene>
<proteinExistence type="predicted"/>
<keyword evidence="2" id="KW-1185">Reference proteome</keyword>
<accession>A0A6A6RZV0</accession>